<evidence type="ECO:0000256" key="1">
    <source>
        <dbReference type="SAM" id="SignalP"/>
    </source>
</evidence>
<dbReference type="EMBL" id="JAKKDV010000001">
    <property type="protein sequence ID" value="MCF7559764.1"/>
    <property type="molecule type" value="Genomic_DNA"/>
</dbReference>
<evidence type="ECO:0000259" key="2">
    <source>
        <dbReference type="PROSITE" id="PS51819"/>
    </source>
</evidence>
<feature type="domain" description="VOC" evidence="2">
    <location>
        <begin position="28"/>
        <end position="149"/>
    </location>
</feature>
<gene>
    <name evidence="3" type="ORF">L3X39_03875</name>
</gene>
<dbReference type="InterPro" id="IPR004360">
    <property type="entry name" value="Glyas_Fos-R_dOase_dom"/>
</dbReference>
<reference evidence="3 4" key="1">
    <citation type="submission" date="2022-01" db="EMBL/GenBank/DDBJ databases">
        <title>Draft genome sequence of Sabulilitoribacter multivorans KCTC 32326.</title>
        <authorList>
            <person name="Oh J.-S."/>
        </authorList>
    </citation>
    <scope>NUCLEOTIDE SEQUENCE [LARGE SCALE GENOMIC DNA]</scope>
    <source>
        <strain evidence="3 4">M-M16</strain>
    </source>
</reference>
<dbReference type="PANTHER" id="PTHR36113:SF3">
    <property type="entry name" value="SLL5075 PROTEIN"/>
    <property type="match status" value="1"/>
</dbReference>
<proteinExistence type="predicted"/>
<evidence type="ECO:0000313" key="4">
    <source>
        <dbReference type="Proteomes" id="UP001200022"/>
    </source>
</evidence>
<dbReference type="Pfam" id="PF00903">
    <property type="entry name" value="Glyoxalase"/>
    <property type="match status" value="1"/>
</dbReference>
<comment type="caution">
    <text evidence="3">The sequence shown here is derived from an EMBL/GenBank/DDBJ whole genome shotgun (WGS) entry which is preliminary data.</text>
</comment>
<dbReference type="InterPro" id="IPR051332">
    <property type="entry name" value="Fosfomycin_Res_Enzymes"/>
</dbReference>
<keyword evidence="4" id="KW-1185">Reference proteome</keyword>
<dbReference type="RefSeq" id="WP_237230430.1">
    <property type="nucleotide sequence ID" value="NZ_JAKKDV010000001.1"/>
</dbReference>
<dbReference type="PROSITE" id="PS51819">
    <property type="entry name" value="VOC"/>
    <property type="match status" value="1"/>
</dbReference>
<dbReference type="SUPFAM" id="SSF54593">
    <property type="entry name" value="Glyoxalase/Bleomycin resistance protein/Dihydroxybiphenyl dioxygenase"/>
    <property type="match status" value="1"/>
</dbReference>
<name>A0ABS9IG81_9FLAO</name>
<dbReference type="PANTHER" id="PTHR36113">
    <property type="entry name" value="LYASE, PUTATIVE-RELATED-RELATED"/>
    <property type="match status" value="1"/>
</dbReference>
<feature type="chain" id="PRO_5046705841" evidence="1">
    <location>
        <begin position="20"/>
        <end position="153"/>
    </location>
</feature>
<sequence>MKKIILFVTIALLSKSTFAQDNSDFSMSFDHLALSVKDVDISAEFYKSIFNLNEITNKGKTDGVRWFSLGDGKELHLISIVEGDIKLNKAVHFAVTTSSFDAFIQTLTSKNIGYTSWTGEDNKITLRDDGVQQVYVQDPDGYWVEVNSVMQKK</sequence>
<organism evidence="3 4">
    <name type="scientific">Flaviramulus multivorans</name>
    <dbReference type="NCBI Taxonomy" id="1304750"/>
    <lineage>
        <taxon>Bacteria</taxon>
        <taxon>Pseudomonadati</taxon>
        <taxon>Bacteroidota</taxon>
        <taxon>Flavobacteriia</taxon>
        <taxon>Flavobacteriales</taxon>
        <taxon>Flavobacteriaceae</taxon>
        <taxon>Flaviramulus</taxon>
    </lineage>
</organism>
<feature type="signal peptide" evidence="1">
    <location>
        <begin position="1"/>
        <end position="19"/>
    </location>
</feature>
<dbReference type="Gene3D" id="3.10.180.10">
    <property type="entry name" value="2,3-Dihydroxybiphenyl 1,2-Dioxygenase, domain 1"/>
    <property type="match status" value="1"/>
</dbReference>
<accession>A0ABS9IG81</accession>
<dbReference type="Proteomes" id="UP001200022">
    <property type="component" value="Unassembled WGS sequence"/>
</dbReference>
<keyword evidence="1" id="KW-0732">Signal</keyword>
<protein>
    <submittedName>
        <fullName evidence="3">VOC family protein</fullName>
    </submittedName>
</protein>
<dbReference type="InterPro" id="IPR037523">
    <property type="entry name" value="VOC_core"/>
</dbReference>
<dbReference type="InterPro" id="IPR029068">
    <property type="entry name" value="Glyas_Bleomycin-R_OHBP_Dase"/>
</dbReference>
<evidence type="ECO:0000313" key="3">
    <source>
        <dbReference type="EMBL" id="MCF7559764.1"/>
    </source>
</evidence>